<evidence type="ECO:0000313" key="3">
    <source>
        <dbReference type="Proteomes" id="UP001165641"/>
    </source>
</evidence>
<dbReference type="RefSeq" id="WP_271887713.1">
    <property type="nucleotide sequence ID" value="NZ_JAQBIE010000003.1"/>
</dbReference>
<organism evidence="2 3">
    <name type="scientific">Paracoccus onchidii</name>
    <dbReference type="NCBI Taxonomy" id="3017813"/>
    <lineage>
        <taxon>Bacteria</taxon>
        <taxon>Pseudomonadati</taxon>
        <taxon>Pseudomonadota</taxon>
        <taxon>Alphaproteobacteria</taxon>
        <taxon>Rhodobacterales</taxon>
        <taxon>Paracoccaceae</taxon>
        <taxon>Paracoccus</taxon>
    </lineage>
</organism>
<name>A0ABT4ZB63_9RHOB</name>
<keyword evidence="1" id="KW-0472">Membrane</keyword>
<proteinExistence type="predicted"/>
<keyword evidence="1" id="KW-0812">Transmembrane</keyword>
<dbReference type="Proteomes" id="UP001165641">
    <property type="component" value="Unassembled WGS sequence"/>
</dbReference>
<reference evidence="2" key="1">
    <citation type="submission" date="2022-12" db="EMBL/GenBank/DDBJ databases">
        <title>Paracoccus onchidii sp. nov., isolated from a marine invertebrate from the South China Sea.</title>
        <authorList>
            <person name="Xu S."/>
            <person name="Liu Z."/>
            <person name="Xu Y."/>
        </authorList>
    </citation>
    <scope>NUCLEOTIDE SEQUENCE</scope>
    <source>
        <strain evidence="2">Z330</strain>
    </source>
</reference>
<comment type="caution">
    <text evidence="2">The sequence shown here is derived from an EMBL/GenBank/DDBJ whole genome shotgun (WGS) entry which is preliminary data.</text>
</comment>
<evidence type="ECO:0000256" key="1">
    <source>
        <dbReference type="SAM" id="Phobius"/>
    </source>
</evidence>
<gene>
    <name evidence="2" type="ORF">PAF17_03640</name>
</gene>
<protein>
    <submittedName>
        <fullName evidence="2">Uncharacterized protein</fullName>
    </submittedName>
</protein>
<evidence type="ECO:0000313" key="2">
    <source>
        <dbReference type="EMBL" id="MDB6176594.1"/>
    </source>
</evidence>
<feature type="transmembrane region" description="Helical" evidence="1">
    <location>
        <begin position="38"/>
        <end position="59"/>
    </location>
</feature>
<dbReference type="EMBL" id="JAQBIE010000003">
    <property type="protein sequence ID" value="MDB6176594.1"/>
    <property type="molecule type" value="Genomic_DNA"/>
</dbReference>
<keyword evidence="1" id="KW-1133">Transmembrane helix</keyword>
<sequence length="61" mass="6254">MTNVSASADNRLALRIFAVLLVVLLVVAALVATFGLPVLGLIGLVLTLAVFVVMLAFTAGN</sequence>
<feature type="transmembrane region" description="Helical" evidence="1">
    <location>
        <begin position="12"/>
        <end position="32"/>
    </location>
</feature>
<accession>A0ABT4ZB63</accession>
<keyword evidence="3" id="KW-1185">Reference proteome</keyword>